<sequence length="235" mass="24676">MFQLGSLIVLCGLLFGTSESLLGEIGNVLSNTDILNSASGDALPQPNLDVSSLKETTDLSLAKNNVLEILNTLNLDKLNLLSPKNGLGLHINKFNILDLQVSLSSDGKGIDLKLPVDIEASLSLPLLGSTADVAISLDLINSLTVQTDAKTGLPTLTIGKCSSDSDKISISLLGRRNILINNVLDGVSGLLTNTVTSVLQNQICPLLQTLLSSLNANLIQDLLSNLLTGKLPVSL</sequence>
<evidence type="ECO:0000313" key="9">
    <source>
        <dbReference type="Proteomes" id="UP000886700"/>
    </source>
</evidence>
<comment type="similarity">
    <text evidence="2">Belongs to the BPI/LBP/Plunc superfamily. Plunc family.</text>
</comment>
<dbReference type="EMBL" id="AY162470">
    <property type="protein sequence ID" value="AAO25650.1"/>
    <property type="molecule type" value="mRNA"/>
</dbReference>
<dbReference type="GO" id="GO:0030141">
    <property type="term" value="C:secretory granule"/>
    <property type="evidence" value="ECO:0007669"/>
    <property type="project" value="TreeGrafter"/>
</dbReference>
<evidence type="ECO:0000256" key="4">
    <source>
        <dbReference type="ARBA" id="ARBA00022729"/>
    </source>
</evidence>
<dbReference type="GO" id="GO:0001530">
    <property type="term" value="F:lipopolysaccharide binding"/>
    <property type="evidence" value="ECO:0007669"/>
    <property type="project" value="TreeGrafter"/>
</dbReference>
<dbReference type="Pfam" id="PF01273">
    <property type="entry name" value="LBP_BPI_CETP"/>
    <property type="match status" value="1"/>
</dbReference>
<comment type="subcellular location">
    <subcellularLocation>
        <location evidence="1">Secreted</location>
    </subcellularLocation>
</comment>
<dbReference type="GeneTree" id="ENSGT01100000263546"/>
<keyword evidence="3" id="KW-0964">Secreted</keyword>
<dbReference type="GO" id="GO:0070062">
    <property type="term" value="C:extracellular exosome"/>
    <property type="evidence" value="ECO:0007669"/>
    <property type="project" value="TreeGrafter"/>
</dbReference>
<feature type="signal peptide" evidence="6">
    <location>
        <begin position="1"/>
        <end position="20"/>
    </location>
</feature>
<dbReference type="PANTHER" id="PTHR47145">
    <property type="entry name" value="BPI FOLD-CONTAINING FAMILY A MEMBER 2"/>
    <property type="match status" value="1"/>
</dbReference>
<dbReference type="Proteomes" id="UP000886700">
    <property type="component" value="Unplaced"/>
</dbReference>
<evidence type="ECO:0000256" key="6">
    <source>
        <dbReference type="SAM" id="SignalP"/>
    </source>
</evidence>
<protein>
    <submittedName>
        <fullName evidence="10">BPI fold-containing family A member 2 precursor</fullName>
    </submittedName>
    <submittedName>
        <fullName evidence="8">Parotid secretory protein</fullName>
    </submittedName>
</protein>
<dbReference type="KEGG" id="maua:101840326"/>
<reference evidence="8 10" key="1">
    <citation type="journal article" date="2005" name="Am. J. Physiol. Regul. Integr. Comp. Physiol.">
        <title>Parotid secretory protein is an HDL-associated protein with anticandidal activity.</title>
        <authorList>
            <person name="Khovidhunkit W."/>
            <person name="Hachem J.P."/>
            <person name="Medzihradszky K.F."/>
            <person name="Duchateau P.N."/>
            <person name="Shigenaga J.K."/>
            <person name="Moser A.H."/>
            <person name="Movsesyan I."/>
            <person name="Naya-Vigne J."/>
            <person name="Kane J.P."/>
            <person name="Feingold K.R."/>
            <person name="Grunfeld C."/>
        </authorList>
    </citation>
    <scope>NUCLEOTIDE SEQUENCE</scope>
</reference>
<evidence type="ECO:0000256" key="1">
    <source>
        <dbReference type="ARBA" id="ARBA00004613"/>
    </source>
</evidence>
<name>Q6YBQ8_MESAU</name>
<evidence type="ECO:0000313" key="10">
    <source>
        <dbReference type="RefSeq" id="NP_001268605.1"/>
    </source>
</evidence>
<gene>
    <name evidence="10" type="primary">Bpifa2</name>
</gene>
<dbReference type="GeneID" id="101840326"/>
<dbReference type="OrthoDB" id="9838142at2759"/>
<reference evidence="10" key="2">
    <citation type="submission" date="2025-04" db="UniProtKB">
        <authorList>
            <consortium name="RefSeq"/>
        </authorList>
    </citation>
    <scope>IDENTIFICATION</scope>
</reference>
<dbReference type="eggNOG" id="ENOG502TE6F">
    <property type="taxonomic scope" value="Eukaryota"/>
</dbReference>
<keyword evidence="4 6" id="KW-0732">Signal</keyword>
<keyword evidence="5" id="KW-1015">Disulfide bond</keyword>
<evidence type="ECO:0000256" key="2">
    <source>
        <dbReference type="ARBA" id="ARBA00009020"/>
    </source>
</evidence>
<dbReference type="Gene3D" id="3.15.10.10">
    <property type="entry name" value="Bactericidal permeability-increasing protein, domain 1"/>
    <property type="match status" value="1"/>
</dbReference>
<dbReference type="STRING" id="10036.ENSMAUP00000013698"/>
<dbReference type="InterPro" id="IPR052507">
    <property type="entry name" value="BPI_fold-antibacterial"/>
</dbReference>
<feature type="chain" id="PRO_5009993605" evidence="6 10">
    <location>
        <begin position="21"/>
        <end position="235"/>
    </location>
</feature>
<dbReference type="AlphaFoldDB" id="Q6YBQ8"/>
<feature type="domain" description="Lipid-binding serum glycoprotein N-terminal" evidence="7">
    <location>
        <begin position="59"/>
        <end position="214"/>
    </location>
</feature>
<keyword evidence="9" id="KW-1185">Reference proteome</keyword>
<evidence type="ECO:0000256" key="5">
    <source>
        <dbReference type="ARBA" id="ARBA00023157"/>
    </source>
</evidence>
<organism evidence="8">
    <name type="scientific">Mesocricetus auratus</name>
    <name type="common">Golden hamster</name>
    <dbReference type="NCBI Taxonomy" id="10036"/>
    <lineage>
        <taxon>Eukaryota</taxon>
        <taxon>Metazoa</taxon>
        <taxon>Chordata</taxon>
        <taxon>Craniata</taxon>
        <taxon>Vertebrata</taxon>
        <taxon>Euteleostomi</taxon>
        <taxon>Mammalia</taxon>
        <taxon>Eutheria</taxon>
        <taxon>Euarchontoglires</taxon>
        <taxon>Glires</taxon>
        <taxon>Rodentia</taxon>
        <taxon>Myomorpha</taxon>
        <taxon>Muroidea</taxon>
        <taxon>Cricetidae</taxon>
        <taxon>Cricetinae</taxon>
        <taxon>Mesocricetus</taxon>
    </lineage>
</organism>
<dbReference type="RefSeq" id="NP_001268605.1">
    <property type="nucleotide sequence ID" value="NM_001281676.1"/>
</dbReference>
<proteinExistence type="evidence at transcript level"/>
<dbReference type="SUPFAM" id="SSF55394">
    <property type="entry name" value="Bactericidal permeability-increasing protein, BPI"/>
    <property type="match status" value="1"/>
</dbReference>
<evidence type="ECO:0000256" key="3">
    <source>
        <dbReference type="ARBA" id="ARBA00022525"/>
    </source>
</evidence>
<dbReference type="InterPro" id="IPR017943">
    <property type="entry name" value="Bactericidal_perm-incr_a/b_dom"/>
</dbReference>
<dbReference type="CTD" id="140683"/>
<evidence type="ECO:0000313" key="8">
    <source>
        <dbReference type="EMBL" id="AAO25650.1"/>
    </source>
</evidence>
<accession>Q6YBQ8</accession>
<dbReference type="InterPro" id="IPR017942">
    <property type="entry name" value="Lipid-bd_serum_glycop_N"/>
</dbReference>
<dbReference type="PANTHER" id="PTHR47145:SF1">
    <property type="entry name" value="BPI FOLD-CONTAINING FAMILY A MEMBER 2"/>
    <property type="match status" value="1"/>
</dbReference>
<evidence type="ECO:0000259" key="7">
    <source>
        <dbReference type="Pfam" id="PF01273"/>
    </source>
</evidence>